<accession>A0A7J7DVS8</accession>
<dbReference type="PANTHER" id="PTHR10108:SF37">
    <property type="entry name" value="METHYLTRANSFERASE PMT6-RELATED"/>
    <property type="match status" value="1"/>
</dbReference>
<dbReference type="AlphaFoldDB" id="A0A7J7DVS8"/>
<organism evidence="5 6">
    <name type="scientific">Tripterygium wilfordii</name>
    <name type="common">Thunder God vine</name>
    <dbReference type="NCBI Taxonomy" id="458696"/>
    <lineage>
        <taxon>Eukaryota</taxon>
        <taxon>Viridiplantae</taxon>
        <taxon>Streptophyta</taxon>
        <taxon>Embryophyta</taxon>
        <taxon>Tracheophyta</taxon>
        <taxon>Spermatophyta</taxon>
        <taxon>Magnoliopsida</taxon>
        <taxon>eudicotyledons</taxon>
        <taxon>Gunneridae</taxon>
        <taxon>Pentapetalae</taxon>
        <taxon>rosids</taxon>
        <taxon>fabids</taxon>
        <taxon>Celastrales</taxon>
        <taxon>Celastraceae</taxon>
        <taxon>Tripterygium</taxon>
    </lineage>
</organism>
<dbReference type="EC" id="2.1.1.-" evidence="4"/>
<evidence type="ECO:0000256" key="2">
    <source>
        <dbReference type="ARBA" id="ARBA00022679"/>
    </source>
</evidence>
<evidence type="ECO:0000313" key="5">
    <source>
        <dbReference type="EMBL" id="KAF5750264.1"/>
    </source>
</evidence>
<dbReference type="GO" id="GO:0005802">
    <property type="term" value="C:trans-Golgi network"/>
    <property type="evidence" value="ECO:0007669"/>
    <property type="project" value="TreeGrafter"/>
</dbReference>
<dbReference type="GO" id="GO:0032259">
    <property type="term" value="P:methylation"/>
    <property type="evidence" value="ECO:0007669"/>
    <property type="project" value="UniProtKB-KW"/>
</dbReference>
<feature type="transmembrane region" description="Helical" evidence="4">
    <location>
        <begin position="57"/>
        <end position="75"/>
    </location>
</feature>
<proteinExistence type="inferred from homology"/>
<feature type="transmembrane region" description="Helical" evidence="4">
    <location>
        <begin position="18"/>
        <end position="37"/>
    </location>
</feature>
<keyword evidence="4" id="KW-0735">Signal-anchor</keyword>
<keyword evidence="6" id="KW-1185">Reference proteome</keyword>
<keyword evidence="2 4" id="KW-0808">Transferase</keyword>
<evidence type="ECO:0000313" key="6">
    <source>
        <dbReference type="Proteomes" id="UP000593562"/>
    </source>
</evidence>
<evidence type="ECO:0000256" key="1">
    <source>
        <dbReference type="ARBA" id="ARBA00022603"/>
    </source>
</evidence>
<dbReference type="PANTHER" id="PTHR10108">
    <property type="entry name" value="SAM-DEPENDENT METHYLTRANSFERASE"/>
    <property type="match status" value="1"/>
</dbReference>
<keyword evidence="3 4" id="KW-0325">Glycoprotein</keyword>
<evidence type="ECO:0000256" key="3">
    <source>
        <dbReference type="ARBA" id="ARBA00023180"/>
    </source>
</evidence>
<comment type="caution">
    <text evidence="4">Lacks conserved residue(s) required for the propagation of feature annotation.</text>
</comment>
<comment type="similarity">
    <text evidence="4">Belongs to the methyltransferase superfamily.</text>
</comment>
<gene>
    <name evidence="5" type="ORF">HS088_TW03G00598</name>
</gene>
<sequence>MGGGFAFGSAFDSRSGQMIMVALVLMIGSFYAGTLFGNNAPAYVSQPSNSSSSPGSVVLIVDLMIQILINAYFSFSVPLLHSPVRLGDVITNETDGILLKEVDHLLRPNGYFVYLAPPAYRKYKDYPVIWDKLVNYTTAMSWKLIARKVQTAIWIKQENEASCLQQNAGLKQITICESVNDSKPSWNIPLRNCIQSPSEYSRKSPSRSDRLSIYSKSLNRIGVSEEERTSDTIFWQDQVHQYWKLMSIHETEIRNVMDMNAFVGGLAVALNEFPVWVMNIVPESMNNTLTAIYDRGLLGAFHDWCEPFSTYPRTYDLLHADHLFSHYKNRGKVAYWRISCWKWIALYGTSKELEKKGTSFQLLLHFDI</sequence>
<dbReference type="InterPro" id="IPR004159">
    <property type="entry name" value="Put_SAM_MeTrfase"/>
</dbReference>
<dbReference type="GO" id="GO:0005768">
    <property type="term" value="C:endosome"/>
    <property type="evidence" value="ECO:0007669"/>
    <property type="project" value="TreeGrafter"/>
</dbReference>
<comment type="subcellular location">
    <subcellularLocation>
        <location evidence="4">Membrane</location>
        <topology evidence="4">Single-pass type II membrane protein</topology>
    </subcellularLocation>
</comment>
<dbReference type="GO" id="GO:0016020">
    <property type="term" value="C:membrane"/>
    <property type="evidence" value="ECO:0007669"/>
    <property type="project" value="UniProtKB-SubCell"/>
</dbReference>
<protein>
    <recommendedName>
        <fullName evidence="4">Methyltransferase</fullName>
        <ecNumber evidence="4">2.1.1.-</ecNumber>
    </recommendedName>
</protein>
<evidence type="ECO:0000256" key="4">
    <source>
        <dbReference type="RuleBase" id="RU366043"/>
    </source>
</evidence>
<keyword evidence="4" id="KW-1133">Transmembrane helix</keyword>
<name>A0A7J7DVS8_TRIWF</name>
<dbReference type="InParanoid" id="A0A7J7DVS8"/>
<comment type="caution">
    <text evidence="5">The sequence shown here is derived from an EMBL/GenBank/DDBJ whole genome shotgun (WGS) entry which is preliminary data.</text>
</comment>
<dbReference type="EMBL" id="JAAARO010000003">
    <property type="protein sequence ID" value="KAF5750264.1"/>
    <property type="molecule type" value="Genomic_DNA"/>
</dbReference>
<dbReference type="Pfam" id="PF03141">
    <property type="entry name" value="Methyltransf_29"/>
    <property type="match status" value="1"/>
</dbReference>
<keyword evidence="4" id="KW-0812">Transmembrane</keyword>
<reference evidence="5 6" key="1">
    <citation type="journal article" date="2020" name="Nat. Commun.">
        <title>Genome of Tripterygium wilfordii and identification of cytochrome P450 involved in triptolide biosynthesis.</title>
        <authorList>
            <person name="Tu L."/>
            <person name="Su P."/>
            <person name="Zhang Z."/>
            <person name="Gao L."/>
            <person name="Wang J."/>
            <person name="Hu T."/>
            <person name="Zhou J."/>
            <person name="Zhang Y."/>
            <person name="Zhao Y."/>
            <person name="Liu Y."/>
            <person name="Song Y."/>
            <person name="Tong Y."/>
            <person name="Lu Y."/>
            <person name="Yang J."/>
            <person name="Xu C."/>
            <person name="Jia M."/>
            <person name="Peters R.J."/>
            <person name="Huang L."/>
            <person name="Gao W."/>
        </authorList>
    </citation>
    <scope>NUCLEOTIDE SEQUENCE [LARGE SCALE GENOMIC DNA]</scope>
    <source>
        <strain evidence="6">cv. XIE 37</strain>
        <tissue evidence="5">Leaf</tissue>
    </source>
</reference>
<keyword evidence="4" id="KW-0472">Membrane</keyword>
<keyword evidence="1 4" id="KW-0489">Methyltransferase</keyword>
<dbReference type="GO" id="GO:0008168">
    <property type="term" value="F:methyltransferase activity"/>
    <property type="evidence" value="ECO:0007669"/>
    <property type="project" value="UniProtKB-UniRule"/>
</dbReference>
<dbReference type="Proteomes" id="UP000593562">
    <property type="component" value="Unassembled WGS sequence"/>
</dbReference>